<dbReference type="GO" id="GO:0030973">
    <property type="term" value="F:molybdate ion binding"/>
    <property type="evidence" value="ECO:0007669"/>
    <property type="project" value="TreeGrafter"/>
</dbReference>
<dbReference type="PANTHER" id="PTHR30632:SF16">
    <property type="entry name" value="MOLYBDATE_TUNGSTATE-BINDING PROTEIN WTPA"/>
    <property type="match status" value="1"/>
</dbReference>
<gene>
    <name evidence="3" type="ORF">CQA53_07670</name>
</gene>
<evidence type="ECO:0000313" key="3">
    <source>
        <dbReference type="EMBL" id="RDU64623.1"/>
    </source>
</evidence>
<reference evidence="3 4" key="1">
    <citation type="submission" date="2018-04" db="EMBL/GenBank/DDBJ databases">
        <title>Novel Campyloabacter and Helicobacter Species and Strains.</title>
        <authorList>
            <person name="Mannion A.J."/>
            <person name="Shen Z."/>
            <person name="Fox J.G."/>
        </authorList>
    </citation>
    <scope>NUCLEOTIDE SEQUENCE [LARGE SCALE GENOMIC DNA]</scope>
    <source>
        <strain evidence="3 4">MIT 17-337</strain>
    </source>
</reference>
<dbReference type="InterPro" id="IPR050682">
    <property type="entry name" value="ModA/WtpA"/>
</dbReference>
<dbReference type="OrthoDB" id="9802127at2"/>
<comment type="caution">
    <text evidence="3">The sequence shown here is derived from an EMBL/GenBank/DDBJ whole genome shotgun (WGS) entry which is preliminary data.</text>
</comment>
<dbReference type="Proteomes" id="UP000256379">
    <property type="component" value="Unassembled WGS sequence"/>
</dbReference>
<feature type="signal peptide" evidence="2">
    <location>
        <begin position="1"/>
        <end position="19"/>
    </location>
</feature>
<dbReference type="RefSeq" id="WP_115543421.1">
    <property type="nucleotide sequence ID" value="NZ_NXLQ01000018.1"/>
</dbReference>
<keyword evidence="4" id="KW-1185">Reference proteome</keyword>
<feature type="chain" id="PRO_5017548083" evidence="2">
    <location>
        <begin position="20"/>
        <end position="249"/>
    </location>
</feature>
<organism evidence="3 4">
    <name type="scientific">Helicobacter didelphidarum</name>
    <dbReference type="NCBI Taxonomy" id="2040648"/>
    <lineage>
        <taxon>Bacteria</taxon>
        <taxon>Pseudomonadati</taxon>
        <taxon>Campylobacterota</taxon>
        <taxon>Epsilonproteobacteria</taxon>
        <taxon>Campylobacterales</taxon>
        <taxon>Helicobacteraceae</taxon>
        <taxon>Helicobacter</taxon>
    </lineage>
</organism>
<protein>
    <submittedName>
        <fullName evidence="3">Uncharacterized protein</fullName>
    </submittedName>
</protein>
<name>A0A3D8IHM3_9HELI</name>
<dbReference type="SUPFAM" id="SSF53850">
    <property type="entry name" value="Periplasmic binding protein-like II"/>
    <property type="match status" value="1"/>
</dbReference>
<dbReference type="AlphaFoldDB" id="A0A3D8IHM3"/>
<comment type="similarity">
    <text evidence="1">Belongs to the bacterial solute-binding protein 1 family. WtpA subfamily.</text>
</comment>
<evidence type="ECO:0000256" key="2">
    <source>
        <dbReference type="SAM" id="SignalP"/>
    </source>
</evidence>
<dbReference type="PANTHER" id="PTHR30632">
    <property type="entry name" value="MOLYBDATE-BINDING PERIPLASMIC PROTEIN"/>
    <property type="match status" value="1"/>
</dbReference>
<dbReference type="Pfam" id="PF13531">
    <property type="entry name" value="SBP_bac_11"/>
    <property type="match status" value="1"/>
</dbReference>
<dbReference type="GO" id="GO:0015689">
    <property type="term" value="P:molybdate ion transport"/>
    <property type="evidence" value="ECO:0007669"/>
    <property type="project" value="TreeGrafter"/>
</dbReference>
<evidence type="ECO:0000313" key="4">
    <source>
        <dbReference type="Proteomes" id="UP000256379"/>
    </source>
</evidence>
<keyword evidence="2" id="KW-0732">Signal</keyword>
<dbReference type="Gene3D" id="3.40.190.10">
    <property type="entry name" value="Periplasmic binding protein-like II"/>
    <property type="match status" value="2"/>
</dbReference>
<evidence type="ECO:0000256" key="1">
    <source>
        <dbReference type="ARBA" id="ARBA00009438"/>
    </source>
</evidence>
<dbReference type="EMBL" id="NXLQ01000018">
    <property type="protein sequence ID" value="RDU64623.1"/>
    <property type="molecule type" value="Genomic_DNA"/>
</dbReference>
<accession>A0A3D8IHM3</accession>
<sequence length="249" mass="28197">MKKLFILTFAFLFASQLYAEIFIYGPGIPTPPITKLAQKYEANTKQKIVLQTGPTNLWLENAKKNADIVFSGSTEMMDGFINLMPNKLDFKNIQVLNIREAGIIVRANNPKKIVKFSDILKPNVKVMVVNGGAQIGLHEDMALKNKERDNLIKLRSNIAFIAPNHKVAMEEWKKDSSYDALITWKPLAKVLGDENAKFISLDNKSILYRALEISVAKDSKQKQEAQQFIDFLKSKEAQAVWVEYGYIAN</sequence>
<proteinExistence type="inferred from homology"/>